<evidence type="ECO:0000313" key="2">
    <source>
        <dbReference type="Proteomes" id="UP000028826"/>
    </source>
</evidence>
<comment type="caution">
    <text evidence="1">The sequence shown here is derived from an EMBL/GenBank/DDBJ whole genome shotgun (WGS) entry which is preliminary data.</text>
</comment>
<accession>A0A086Y6U7</accession>
<dbReference type="EMBL" id="JGYG01000004">
    <property type="protein sequence ID" value="KFI29997.1"/>
    <property type="molecule type" value="Genomic_DNA"/>
</dbReference>
<gene>
    <name evidence="1" type="ORF">CN97_14755</name>
</gene>
<keyword evidence="2" id="KW-1185">Reference proteome</keyword>
<dbReference type="STRING" id="195105.CN97_14755"/>
<dbReference type="RefSeq" id="WP_035709890.1">
    <property type="nucleotide sequence ID" value="NZ_CAMIFG010000010.1"/>
</dbReference>
<protein>
    <submittedName>
        <fullName evidence="1">PaaX family transcriptional regulator</fullName>
    </submittedName>
</protein>
<organism evidence="1 2">
    <name type="scientific">Haematobacter massiliensis</name>
    <dbReference type="NCBI Taxonomy" id="195105"/>
    <lineage>
        <taxon>Bacteria</taxon>
        <taxon>Pseudomonadati</taxon>
        <taxon>Pseudomonadota</taxon>
        <taxon>Alphaproteobacteria</taxon>
        <taxon>Rhodobacterales</taxon>
        <taxon>Paracoccaceae</taxon>
        <taxon>Haematobacter</taxon>
    </lineage>
</organism>
<dbReference type="eggNOG" id="COG3327">
    <property type="taxonomic scope" value="Bacteria"/>
</dbReference>
<dbReference type="InterPro" id="IPR012906">
    <property type="entry name" value="PaaX-like_N"/>
</dbReference>
<dbReference type="InterPro" id="IPR011965">
    <property type="entry name" value="PaaX_trns_reg"/>
</dbReference>
<dbReference type="InterPro" id="IPR036388">
    <property type="entry name" value="WH-like_DNA-bd_sf"/>
</dbReference>
<dbReference type="GO" id="GO:0006351">
    <property type="term" value="P:DNA-templated transcription"/>
    <property type="evidence" value="ECO:0007669"/>
    <property type="project" value="InterPro"/>
</dbReference>
<reference evidence="1 2" key="1">
    <citation type="submission" date="2014-03" db="EMBL/GenBank/DDBJ databases">
        <title>Genome of Haematobacter massiliensis CCUG 47968.</title>
        <authorList>
            <person name="Wang D."/>
            <person name="Wang G."/>
        </authorList>
    </citation>
    <scope>NUCLEOTIDE SEQUENCE [LARGE SCALE GENOMIC DNA]</scope>
    <source>
        <strain evidence="1 2">CCUG 47968</strain>
    </source>
</reference>
<proteinExistence type="predicted"/>
<evidence type="ECO:0000313" key="1">
    <source>
        <dbReference type="EMBL" id="KFI29997.1"/>
    </source>
</evidence>
<dbReference type="Gene3D" id="1.20.58.1460">
    <property type="match status" value="1"/>
</dbReference>
<dbReference type="Proteomes" id="UP000028826">
    <property type="component" value="Unassembled WGS sequence"/>
</dbReference>
<dbReference type="Gene3D" id="1.10.10.10">
    <property type="entry name" value="Winged helix-like DNA-binding domain superfamily/Winged helix DNA-binding domain"/>
    <property type="match status" value="1"/>
</dbReference>
<dbReference type="OrthoDB" id="2270427at2"/>
<dbReference type="AlphaFoldDB" id="A0A086Y6U7"/>
<dbReference type="PIRSF" id="PIRSF020623">
    <property type="entry name" value="PaaX"/>
    <property type="match status" value="1"/>
</dbReference>
<dbReference type="Pfam" id="PF07848">
    <property type="entry name" value="PaaX"/>
    <property type="match status" value="1"/>
</dbReference>
<dbReference type="PANTHER" id="PTHR30319:SF1">
    <property type="entry name" value="TRANSCRIPTIONAL REPRESSOR PAAX"/>
    <property type="match status" value="1"/>
</dbReference>
<name>A0A086Y6U7_9RHOB</name>
<dbReference type="Pfam" id="PF08223">
    <property type="entry name" value="PaaX_C"/>
    <property type="match status" value="1"/>
</dbReference>
<dbReference type="PANTHER" id="PTHR30319">
    <property type="entry name" value="PHENYLACETIC ACID REGULATOR-RELATED TRANSCRIPTIONAL REPRESSOR"/>
    <property type="match status" value="1"/>
</dbReference>
<sequence length="277" mass="30466">MKGDEAIARLLAGVELRSAPFIVTIYGDVVVPRGGVLWTGTLIDICARVGINESLVRTAVSRLVAARQLAGERAGRRSYYRLDASAQTEFGHAARLLYSTEEPPRGWQILHAPDLTEAEAKRLRLGHMGGSVYLRPDRDQPPPPGAVMLRAAPVDHPKELAAFWDLSALQEQYVDIGRRFEGLLEDVLQGALSDEASLVARLLLVHLYRNVLLRDPRLPAAALPADWRGTAVREVFRRNYLALSEAAERHIAASFEGLDGPLPAHTCESDMRLAGLR</sequence>
<dbReference type="InterPro" id="IPR013225">
    <property type="entry name" value="PaaX_C"/>
</dbReference>